<evidence type="ECO:0000313" key="11">
    <source>
        <dbReference type="EMBL" id="KCZ82295.1"/>
    </source>
</evidence>
<keyword evidence="6 9" id="KW-0175">Coiled coil</keyword>
<comment type="similarity">
    <text evidence="2">Belongs to the NUF2 family.</text>
</comment>
<keyword evidence="12" id="KW-1185">Reference proteome</keyword>
<evidence type="ECO:0000256" key="1">
    <source>
        <dbReference type="ARBA" id="ARBA00004584"/>
    </source>
</evidence>
<keyword evidence="5" id="KW-0498">Mitosis</keyword>
<dbReference type="InterPro" id="IPR038275">
    <property type="entry name" value="Nuf2_N_sf"/>
</dbReference>
<dbReference type="GO" id="GO:0031262">
    <property type="term" value="C:Ndc80 complex"/>
    <property type="evidence" value="ECO:0007669"/>
    <property type="project" value="InterPro"/>
</dbReference>
<gene>
    <name evidence="11" type="ORF">H312_00318</name>
</gene>
<dbReference type="EMBL" id="KK365131">
    <property type="protein sequence ID" value="KCZ82295.1"/>
    <property type="molecule type" value="Genomic_DNA"/>
</dbReference>
<evidence type="ECO:0000256" key="6">
    <source>
        <dbReference type="ARBA" id="ARBA00023054"/>
    </source>
</evidence>
<dbReference type="AlphaFoldDB" id="A0A059F510"/>
<dbReference type="GO" id="GO:0051301">
    <property type="term" value="P:cell division"/>
    <property type="evidence" value="ECO:0007669"/>
    <property type="project" value="UniProtKB-KW"/>
</dbReference>
<feature type="coiled-coil region" evidence="9">
    <location>
        <begin position="213"/>
        <end position="334"/>
    </location>
</feature>
<dbReference type="HOGENOM" id="CLU_025461_1_1_1"/>
<evidence type="ECO:0000256" key="3">
    <source>
        <dbReference type="ARBA" id="ARBA00022454"/>
    </source>
</evidence>
<dbReference type="Proteomes" id="UP000030655">
    <property type="component" value="Unassembled WGS sequence"/>
</dbReference>
<reference evidence="12" key="1">
    <citation type="submission" date="2013-02" db="EMBL/GenBank/DDBJ databases">
        <authorList>
            <consortium name="The Broad Institute Genome Sequencing Platform"/>
            <person name="Cuomo C."/>
            <person name="Becnel J."/>
            <person name="Sanscrainte N."/>
            <person name="Walker B."/>
            <person name="Young S.K."/>
            <person name="Zeng Q."/>
            <person name="Gargeya S."/>
            <person name="Fitzgerald M."/>
            <person name="Haas B."/>
            <person name="Abouelleil A."/>
            <person name="Alvarado L."/>
            <person name="Arachchi H.M."/>
            <person name="Berlin A.M."/>
            <person name="Chapman S.B."/>
            <person name="Dewar J."/>
            <person name="Goldberg J."/>
            <person name="Griggs A."/>
            <person name="Gujja S."/>
            <person name="Hansen M."/>
            <person name="Howarth C."/>
            <person name="Imamovic A."/>
            <person name="Larimer J."/>
            <person name="McCowan C."/>
            <person name="Murphy C."/>
            <person name="Neiman D."/>
            <person name="Pearson M."/>
            <person name="Priest M."/>
            <person name="Roberts A."/>
            <person name="Saif S."/>
            <person name="Shea T."/>
            <person name="Sisk P."/>
            <person name="Sykes S."/>
            <person name="Wortman J."/>
            <person name="Nusbaum C."/>
            <person name="Birren B."/>
        </authorList>
    </citation>
    <scope>NUCLEOTIDE SEQUENCE [LARGE SCALE GENOMIC DNA]</scope>
    <source>
        <strain evidence="12">PRA339</strain>
    </source>
</reference>
<feature type="domain" description="Kinetochore protein Nuf2 N-terminal" evidence="10">
    <location>
        <begin position="11"/>
        <end position="142"/>
    </location>
</feature>
<reference evidence="11 12" key="2">
    <citation type="submission" date="2014-03" db="EMBL/GenBank/DDBJ databases">
        <title>The Genome Sequence of Anncaliia algerae insect isolate PRA339.</title>
        <authorList>
            <consortium name="The Broad Institute Genome Sequencing Platform"/>
            <consortium name="The Broad Institute Genome Sequencing Center for Infectious Disease"/>
            <person name="Cuomo C."/>
            <person name="Becnel J."/>
            <person name="Sanscrainte N."/>
            <person name="Walker B."/>
            <person name="Young S.K."/>
            <person name="Zeng Q."/>
            <person name="Gargeya S."/>
            <person name="Fitzgerald M."/>
            <person name="Haas B."/>
            <person name="Abouelleil A."/>
            <person name="Alvarado L."/>
            <person name="Arachchi H.M."/>
            <person name="Berlin A.M."/>
            <person name="Chapman S.B."/>
            <person name="Dewar J."/>
            <person name="Goldberg J."/>
            <person name="Griggs A."/>
            <person name="Gujja S."/>
            <person name="Hansen M."/>
            <person name="Howarth C."/>
            <person name="Imamovic A."/>
            <person name="Larimer J."/>
            <person name="McCowan C."/>
            <person name="Murphy C."/>
            <person name="Neiman D."/>
            <person name="Pearson M."/>
            <person name="Priest M."/>
            <person name="Roberts A."/>
            <person name="Saif S."/>
            <person name="Shea T."/>
            <person name="Sisk P."/>
            <person name="Sykes S."/>
            <person name="Wortman J."/>
            <person name="Nusbaum C."/>
            <person name="Birren B."/>
        </authorList>
    </citation>
    <scope>NUCLEOTIDE SEQUENCE [LARGE SCALE GENOMIC DNA]</scope>
    <source>
        <strain evidence="11 12">PRA339</strain>
    </source>
</reference>
<organism evidence="11 12">
    <name type="scientific">Anncaliia algerae PRA339</name>
    <dbReference type="NCBI Taxonomy" id="1288291"/>
    <lineage>
        <taxon>Eukaryota</taxon>
        <taxon>Fungi</taxon>
        <taxon>Fungi incertae sedis</taxon>
        <taxon>Microsporidia</taxon>
        <taxon>Tubulinosematoidea</taxon>
        <taxon>Tubulinosematidae</taxon>
        <taxon>Anncaliia</taxon>
    </lineage>
</organism>
<evidence type="ECO:0000256" key="5">
    <source>
        <dbReference type="ARBA" id="ARBA00022776"/>
    </source>
</evidence>
<name>A0A059F510_9MICR</name>
<evidence type="ECO:0000256" key="8">
    <source>
        <dbReference type="ARBA" id="ARBA00023328"/>
    </source>
</evidence>
<evidence type="ECO:0000256" key="9">
    <source>
        <dbReference type="SAM" id="Coils"/>
    </source>
</evidence>
<dbReference type="Pfam" id="PF03800">
    <property type="entry name" value="Nuf2"/>
    <property type="match status" value="1"/>
</dbReference>
<evidence type="ECO:0000256" key="2">
    <source>
        <dbReference type="ARBA" id="ARBA00005498"/>
    </source>
</evidence>
<dbReference type="InterPro" id="IPR005549">
    <property type="entry name" value="Kinetochore_Nuf2_N"/>
</dbReference>
<protein>
    <recommendedName>
        <fullName evidence="10">Kinetochore protein Nuf2 N-terminal domain-containing protein</fullName>
    </recommendedName>
</protein>
<dbReference type="VEuPathDB" id="MicrosporidiaDB:H312_00318"/>
<evidence type="ECO:0000256" key="7">
    <source>
        <dbReference type="ARBA" id="ARBA00023306"/>
    </source>
</evidence>
<sequence length="440" mass="52258">MLTRNKRQDTYTIPELSLKEIKDYFLEQQIQISTNDLLKPTPESTVKMFDIFLDFFTGHLFTDSYATTKNNPDMQDLEDTLHLVNVYKRMSSLLNSIGVYNFSIKHILKPEPKKFIGIPSILVNFSMFRDMKGGIYKEAVDSLQSLNDEREEIINKINEIMINNKKTEEEQRRMALEIVEMIREENALIEKSKELSTFLEEVTKIDNEYALRTEKIKDSISNRKLELEKLKQEIQIYQSNLVSDPEEFKSSILRKSEEAEREETEEKNLQKEINQLVKRIDKIHQIFINLQEINNLIETIDSTDEKFEEFNNENNKITNQIKENEAILKSLKIKYDHETRKKENIYQKITSLKEKEKLYSENFSHSVKDVKKEYEEAISSHEDYTKRKAEIDRKKSDLEYKLIEINSKKEIEIDELMNLFYQLKESIVNLVRESKLTNEK</sequence>
<proteinExistence type="inferred from homology"/>
<keyword evidence="8" id="KW-0137">Centromere</keyword>
<comment type="subcellular location">
    <subcellularLocation>
        <location evidence="1">Chromosome</location>
        <location evidence="1">Centromere</location>
    </subcellularLocation>
</comment>
<keyword evidence="4" id="KW-0132">Cell division</keyword>
<dbReference type="STRING" id="1288291.A0A059F510"/>
<accession>A0A059F510</accession>
<dbReference type="Gene3D" id="1.10.418.60">
    <property type="entry name" value="Ncd80 complex, Nuf2 subunit"/>
    <property type="match status" value="1"/>
</dbReference>
<evidence type="ECO:0000256" key="4">
    <source>
        <dbReference type="ARBA" id="ARBA00022618"/>
    </source>
</evidence>
<keyword evidence="3" id="KW-0158">Chromosome</keyword>
<evidence type="ECO:0000313" key="12">
    <source>
        <dbReference type="Proteomes" id="UP000030655"/>
    </source>
</evidence>
<evidence type="ECO:0000259" key="10">
    <source>
        <dbReference type="Pfam" id="PF03800"/>
    </source>
</evidence>
<keyword evidence="7" id="KW-0131">Cell cycle</keyword>
<dbReference type="OrthoDB" id="8194677at2759"/>
<feature type="coiled-coil region" evidence="9">
    <location>
        <begin position="136"/>
        <end position="184"/>
    </location>
</feature>